<evidence type="ECO:0000313" key="6">
    <source>
        <dbReference type="EMBL" id="KAJ3653969.1"/>
    </source>
</evidence>
<dbReference type="GO" id="GO:0004252">
    <property type="term" value="F:serine-type endopeptidase activity"/>
    <property type="evidence" value="ECO:0007669"/>
    <property type="project" value="InterPro"/>
</dbReference>
<reference evidence="6" key="1">
    <citation type="journal article" date="2023" name="G3 (Bethesda)">
        <title>Whole genome assemblies of Zophobas morio and Tenebrio molitor.</title>
        <authorList>
            <person name="Kaur S."/>
            <person name="Stinson S.A."/>
            <person name="diCenzo G.C."/>
        </authorList>
    </citation>
    <scope>NUCLEOTIDE SEQUENCE</scope>
    <source>
        <strain evidence="6">QUZm001</strain>
    </source>
</reference>
<dbReference type="InterPro" id="IPR009003">
    <property type="entry name" value="Peptidase_S1_PA"/>
</dbReference>
<dbReference type="PROSITE" id="PS50240">
    <property type="entry name" value="TRYPSIN_DOM"/>
    <property type="match status" value="1"/>
</dbReference>
<dbReference type="InterPro" id="IPR035976">
    <property type="entry name" value="Sushi/SCR/CCP_sf"/>
</dbReference>
<dbReference type="SUPFAM" id="SSF57535">
    <property type="entry name" value="Complement control module/SCR domain"/>
    <property type="match status" value="1"/>
</dbReference>
<evidence type="ECO:0000256" key="1">
    <source>
        <dbReference type="ARBA" id="ARBA00023157"/>
    </source>
</evidence>
<dbReference type="InterPro" id="IPR000436">
    <property type="entry name" value="Sushi_SCR_CCP_dom"/>
</dbReference>
<keyword evidence="1" id="KW-1015">Disulfide bond</keyword>
<dbReference type="SUPFAM" id="SSF50494">
    <property type="entry name" value="Trypsin-like serine proteases"/>
    <property type="match status" value="1"/>
</dbReference>
<feature type="domain" description="Sushi" evidence="5">
    <location>
        <begin position="41"/>
        <end position="107"/>
    </location>
</feature>
<accession>A0AA38IHY2</accession>
<dbReference type="Proteomes" id="UP001168821">
    <property type="component" value="Unassembled WGS sequence"/>
</dbReference>
<feature type="chain" id="PRO_5041328123" description="Limulus clotting factor C" evidence="3">
    <location>
        <begin position="24"/>
        <end position="278"/>
    </location>
</feature>
<gene>
    <name evidence="6" type="ORF">Zmor_013188</name>
</gene>
<evidence type="ECO:0000256" key="3">
    <source>
        <dbReference type="SAM" id="SignalP"/>
    </source>
</evidence>
<organism evidence="6 7">
    <name type="scientific">Zophobas morio</name>
    <dbReference type="NCBI Taxonomy" id="2755281"/>
    <lineage>
        <taxon>Eukaryota</taxon>
        <taxon>Metazoa</taxon>
        <taxon>Ecdysozoa</taxon>
        <taxon>Arthropoda</taxon>
        <taxon>Hexapoda</taxon>
        <taxon>Insecta</taxon>
        <taxon>Pterygota</taxon>
        <taxon>Neoptera</taxon>
        <taxon>Endopterygota</taxon>
        <taxon>Coleoptera</taxon>
        <taxon>Polyphaga</taxon>
        <taxon>Cucujiformia</taxon>
        <taxon>Tenebrionidae</taxon>
        <taxon>Zophobas</taxon>
    </lineage>
</organism>
<dbReference type="Gene3D" id="2.10.70.10">
    <property type="entry name" value="Complement Module, domain 1"/>
    <property type="match status" value="1"/>
</dbReference>
<evidence type="ECO:0008006" key="8">
    <source>
        <dbReference type="Google" id="ProtNLM"/>
    </source>
</evidence>
<dbReference type="PANTHER" id="PTHR24252">
    <property type="entry name" value="ACROSIN-RELATED"/>
    <property type="match status" value="1"/>
</dbReference>
<feature type="domain" description="Peptidase S1" evidence="4">
    <location>
        <begin position="190"/>
        <end position="270"/>
    </location>
</feature>
<dbReference type="Pfam" id="PF00084">
    <property type="entry name" value="Sushi"/>
    <property type="match status" value="1"/>
</dbReference>
<dbReference type="Pfam" id="PF00089">
    <property type="entry name" value="Trypsin"/>
    <property type="match status" value="1"/>
</dbReference>
<keyword evidence="2" id="KW-0768">Sushi</keyword>
<dbReference type="Gene3D" id="2.40.10.10">
    <property type="entry name" value="Trypsin-like serine proteases"/>
    <property type="match status" value="1"/>
</dbReference>
<dbReference type="SMART" id="SM00032">
    <property type="entry name" value="CCP"/>
    <property type="match status" value="2"/>
</dbReference>
<evidence type="ECO:0000259" key="5">
    <source>
        <dbReference type="PROSITE" id="PS50923"/>
    </source>
</evidence>
<feature type="signal peptide" evidence="3">
    <location>
        <begin position="1"/>
        <end position="23"/>
    </location>
</feature>
<keyword evidence="7" id="KW-1185">Reference proteome</keyword>
<dbReference type="PANTHER" id="PTHR24252:SF7">
    <property type="entry name" value="HYALIN"/>
    <property type="match status" value="1"/>
</dbReference>
<dbReference type="AlphaFoldDB" id="A0AA38IHY2"/>
<dbReference type="CDD" id="cd00033">
    <property type="entry name" value="CCP"/>
    <property type="match status" value="1"/>
</dbReference>
<proteinExistence type="predicted"/>
<sequence>MWRVKQFVIQVIILCVVVGTTSGTQHINSRYARAFYQGLDTRCTLPPHPAFGKWTIFDDSSDLSPGQLVSSRTVLEINCDENYNLDGEDTSVCLRGKWKPSIGRCLRTCPPINSTLAMTVTCTYNDKELTPCTGALEGTIARFRCADFYEDQGLESQPLRICAKGAWGSNLPKCVPRCGKPASARLATLIIGGTVVERGQYPWQVAIYMKRNKELICGGTLLNQRVISTAAHCITGTTGKLQPKEDFIVAVGKYYRQFDHHEETAQFSSVCLDTFMFY</sequence>
<comment type="caution">
    <text evidence="2">Lacks conserved residue(s) required for the propagation of feature annotation.</text>
</comment>
<dbReference type="PROSITE" id="PS50923">
    <property type="entry name" value="SUSHI"/>
    <property type="match status" value="1"/>
</dbReference>
<name>A0AA38IHY2_9CUCU</name>
<dbReference type="InterPro" id="IPR043504">
    <property type="entry name" value="Peptidase_S1_PA_chymotrypsin"/>
</dbReference>
<evidence type="ECO:0000256" key="2">
    <source>
        <dbReference type="PROSITE-ProRule" id="PRU00302"/>
    </source>
</evidence>
<evidence type="ECO:0000259" key="4">
    <source>
        <dbReference type="PROSITE" id="PS50240"/>
    </source>
</evidence>
<dbReference type="GO" id="GO:0006508">
    <property type="term" value="P:proteolysis"/>
    <property type="evidence" value="ECO:0007669"/>
    <property type="project" value="InterPro"/>
</dbReference>
<comment type="caution">
    <text evidence="6">The sequence shown here is derived from an EMBL/GenBank/DDBJ whole genome shotgun (WGS) entry which is preliminary data.</text>
</comment>
<dbReference type="EMBL" id="JALNTZ010000004">
    <property type="protein sequence ID" value="KAJ3653969.1"/>
    <property type="molecule type" value="Genomic_DNA"/>
</dbReference>
<protein>
    <recommendedName>
        <fullName evidence="8">Limulus clotting factor C</fullName>
    </recommendedName>
</protein>
<dbReference type="InterPro" id="IPR001254">
    <property type="entry name" value="Trypsin_dom"/>
</dbReference>
<evidence type="ECO:0000313" key="7">
    <source>
        <dbReference type="Proteomes" id="UP001168821"/>
    </source>
</evidence>
<keyword evidence="3" id="KW-0732">Signal</keyword>